<evidence type="ECO:0000313" key="1">
    <source>
        <dbReference type="EMBL" id="PTB75568.1"/>
    </source>
</evidence>
<dbReference type="EMBL" id="KZ679133">
    <property type="protein sequence ID" value="PTB75568.1"/>
    <property type="molecule type" value="Genomic_DNA"/>
</dbReference>
<name>A0A2T4C246_TRILO</name>
<accession>A0A2T4C246</accession>
<dbReference type="Proteomes" id="UP000240760">
    <property type="component" value="Unassembled WGS sequence"/>
</dbReference>
<sequence>MFPVQDPTYVIAPNWTYRPGGAIALGNIILDPFRPQHVLSKPTKPLPETETALEHDWTLATEKLRSVNVGIWTRMFDQLSVKLGPRRNRGRKVDIFMKALETVYFKEQPSMEEIQERVNEERVRSILSPGSIFRYPVYMVTGIKIAKGFTMVHEGTEHYLFSLSLADTVAPQLGVGASAGVSSKKTRTDGFWSSNEIIFAYQLLIIKPKGWGQKLAYELDDFRHKAALLVDDDDDDDGDEEAEGDVEIEVVTGTDENIAEVQKGIVPLNPDNKQHAWVFQAVR</sequence>
<proteinExistence type="predicted"/>
<keyword evidence="2" id="KW-1185">Reference proteome</keyword>
<dbReference type="OrthoDB" id="4500473at2759"/>
<dbReference type="AlphaFoldDB" id="A0A2T4C246"/>
<reference evidence="1 2" key="1">
    <citation type="submission" date="2016-07" db="EMBL/GenBank/DDBJ databases">
        <title>Multiple horizontal gene transfer events from other fungi enriched the ability of initially mycotrophic Trichoderma (Ascomycota) to feed on dead plant biomass.</title>
        <authorList>
            <consortium name="DOE Joint Genome Institute"/>
            <person name="Aerts A."/>
            <person name="Atanasova L."/>
            <person name="Chenthamara K."/>
            <person name="Zhang J."/>
            <person name="Grujic M."/>
            <person name="Henrissat B."/>
            <person name="Kuo A."/>
            <person name="Salamov A."/>
            <person name="Lipzen A."/>
            <person name="Labutti K."/>
            <person name="Barry K."/>
            <person name="Miao Y."/>
            <person name="Rahimi M.J."/>
            <person name="Shen Q."/>
            <person name="Grigoriev I.V."/>
            <person name="Kubicek C.P."/>
            <person name="Druzhinina I.S."/>
        </authorList>
    </citation>
    <scope>NUCLEOTIDE SEQUENCE [LARGE SCALE GENOMIC DNA]</scope>
    <source>
        <strain evidence="1 2">ATCC 18648</strain>
    </source>
</reference>
<evidence type="ECO:0000313" key="2">
    <source>
        <dbReference type="Proteomes" id="UP000240760"/>
    </source>
</evidence>
<gene>
    <name evidence="1" type="ORF">M440DRAFT_1334140</name>
</gene>
<protein>
    <submittedName>
        <fullName evidence="1">Uncharacterized protein</fullName>
    </submittedName>
</protein>
<organism evidence="1 2">
    <name type="scientific">Trichoderma longibrachiatum ATCC 18648</name>
    <dbReference type="NCBI Taxonomy" id="983965"/>
    <lineage>
        <taxon>Eukaryota</taxon>
        <taxon>Fungi</taxon>
        <taxon>Dikarya</taxon>
        <taxon>Ascomycota</taxon>
        <taxon>Pezizomycotina</taxon>
        <taxon>Sordariomycetes</taxon>
        <taxon>Hypocreomycetidae</taxon>
        <taxon>Hypocreales</taxon>
        <taxon>Hypocreaceae</taxon>
        <taxon>Trichoderma</taxon>
    </lineage>
</organism>